<dbReference type="InterPro" id="IPR016137">
    <property type="entry name" value="RGS"/>
</dbReference>
<evidence type="ECO:0000313" key="4">
    <source>
        <dbReference type="EMBL" id="KAF0976394.1"/>
    </source>
</evidence>
<comment type="caution">
    <text evidence="4">The sequence shown here is derived from an EMBL/GenBank/DDBJ whole genome shotgun (WGS) entry which is preliminary data.</text>
</comment>
<dbReference type="GeneID" id="68111511"/>
<feature type="transmembrane region" description="Helical" evidence="2">
    <location>
        <begin position="403"/>
        <end position="425"/>
    </location>
</feature>
<keyword evidence="2" id="KW-1133">Transmembrane helix</keyword>
<gene>
    <name evidence="4" type="ORF">FDP41_004293</name>
</gene>
<feature type="transmembrane region" description="Helical" evidence="2">
    <location>
        <begin position="369"/>
        <end position="391"/>
    </location>
</feature>
<proteinExistence type="predicted"/>
<evidence type="ECO:0000313" key="5">
    <source>
        <dbReference type="Proteomes" id="UP000444721"/>
    </source>
</evidence>
<keyword evidence="2" id="KW-0472">Membrane</keyword>
<dbReference type="OMA" id="FSHGCIT"/>
<evidence type="ECO:0000256" key="2">
    <source>
        <dbReference type="SAM" id="Phobius"/>
    </source>
</evidence>
<dbReference type="Pfam" id="PF00615">
    <property type="entry name" value="RGS"/>
    <property type="match status" value="1"/>
</dbReference>
<feature type="transmembrane region" description="Helical" evidence="2">
    <location>
        <begin position="62"/>
        <end position="85"/>
    </location>
</feature>
<name>A0A6A5BQH7_NAEFO</name>
<protein>
    <recommendedName>
        <fullName evidence="3">RGS domain-containing protein</fullName>
    </recommendedName>
</protein>
<feature type="transmembrane region" description="Helical" evidence="2">
    <location>
        <begin position="24"/>
        <end position="50"/>
    </location>
</feature>
<dbReference type="VEuPathDB" id="AmoebaDB:FDP41_004293"/>
<feature type="transmembrane region" description="Helical" evidence="2">
    <location>
        <begin position="277"/>
        <end position="299"/>
    </location>
</feature>
<dbReference type="OrthoDB" id="10556600at2759"/>
<feature type="transmembrane region" description="Helical" evidence="2">
    <location>
        <begin position="340"/>
        <end position="357"/>
    </location>
</feature>
<keyword evidence="2" id="KW-0812">Transmembrane</keyword>
<dbReference type="SUPFAM" id="SSF48097">
    <property type="entry name" value="Regulator of G-protein signaling, RGS"/>
    <property type="match status" value="1"/>
</dbReference>
<dbReference type="InterPro" id="IPR036305">
    <property type="entry name" value="RGS_sf"/>
</dbReference>
<dbReference type="AlphaFoldDB" id="A0A6A5BQH7"/>
<dbReference type="Proteomes" id="UP000444721">
    <property type="component" value="Unassembled WGS sequence"/>
</dbReference>
<accession>A0A6A5BQH7</accession>
<sequence length="569" mass="64911">MLFNPSFSVESNPTYEYSICPDSFLVPLFTSLILFISVILTAACALAILFKRKSGHVVARTPFMMMSTLLSSLAFVFISSIRYLVGRKVFPCALFSLTWFLTQPLVTLPTMLRSLRLFVMYKLNLLKTLRRRNSTSLSTFHPFSEKLKHPQKTNAINKSSAIINTTMNNHNNNNNGAQVHLHSEVHTATPRSVKFQITTTERVEQEPQQQESTTTDHHANLPHPLSGLNNNEFSWNDSISDSFDSVSEIASNYEPYSLDDKELRHLRILQFVSSHKFTLLLYSICISCSLGLWILLGAIEEGIHTTNPYQSVIVDDGGLFLFSHGCITNAKGVGIIVSQAGVYILLEIVTLGLCMFADKDTWRIKIETFVAVVFQVLFVIAYGCSLINGYATLLEFIFPSGNIMTTLTLVDVFICVVLPLCYAFISDYKKTQLAEITDIEKVLRNKKLCGQLLEFARMSYCPENILCYKDIVIFERMKSASGRRKMASFILINYLYENSPLELNIPKKEARVEELKLILEKKEVLEKTQLKFIKMHCLTNMKDIFERFKEHYPEVIQFLAQQKQFMTQQ</sequence>
<feature type="region of interest" description="Disordered" evidence="1">
    <location>
        <begin position="200"/>
        <end position="220"/>
    </location>
</feature>
<evidence type="ECO:0000259" key="3">
    <source>
        <dbReference type="Pfam" id="PF00615"/>
    </source>
</evidence>
<reference evidence="4 5" key="1">
    <citation type="journal article" date="2019" name="Sci. Rep.">
        <title>Nanopore sequencing improves the draft genome of the human pathogenic amoeba Naegleria fowleri.</title>
        <authorList>
            <person name="Liechti N."/>
            <person name="Schurch N."/>
            <person name="Bruggmann R."/>
            <person name="Wittwer M."/>
        </authorList>
    </citation>
    <scope>NUCLEOTIDE SEQUENCE [LARGE SCALE GENOMIC DNA]</scope>
    <source>
        <strain evidence="4 5">ATCC 30894</strain>
    </source>
</reference>
<feature type="transmembrane region" description="Helical" evidence="2">
    <location>
        <begin position="105"/>
        <end position="123"/>
    </location>
</feature>
<feature type="domain" description="RGS" evidence="3">
    <location>
        <begin position="439"/>
        <end position="548"/>
    </location>
</feature>
<dbReference type="Gene3D" id="1.10.167.10">
    <property type="entry name" value="Regulator of G-protein Signalling 4, domain 2"/>
    <property type="match status" value="1"/>
</dbReference>
<dbReference type="InterPro" id="IPR044926">
    <property type="entry name" value="RGS_subdomain_2"/>
</dbReference>
<dbReference type="VEuPathDB" id="AmoebaDB:NfTy_084540"/>
<evidence type="ECO:0000256" key="1">
    <source>
        <dbReference type="SAM" id="MobiDB-lite"/>
    </source>
</evidence>
<organism evidence="4 5">
    <name type="scientific">Naegleria fowleri</name>
    <name type="common">Brain eating amoeba</name>
    <dbReference type="NCBI Taxonomy" id="5763"/>
    <lineage>
        <taxon>Eukaryota</taxon>
        <taxon>Discoba</taxon>
        <taxon>Heterolobosea</taxon>
        <taxon>Tetramitia</taxon>
        <taxon>Eutetramitia</taxon>
        <taxon>Vahlkampfiidae</taxon>
        <taxon>Naegleria</taxon>
    </lineage>
</organism>
<keyword evidence="5" id="KW-1185">Reference proteome</keyword>
<dbReference type="VEuPathDB" id="AmoebaDB:NF0065890"/>
<dbReference type="EMBL" id="VFQX01000037">
    <property type="protein sequence ID" value="KAF0976394.1"/>
    <property type="molecule type" value="Genomic_DNA"/>
</dbReference>
<dbReference type="RefSeq" id="XP_044561107.1">
    <property type="nucleotide sequence ID" value="XM_044707691.1"/>
</dbReference>